<dbReference type="SUPFAM" id="SSF51735">
    <property type="entry name" value="NAD(P)-binding Rossmann-fold domains"/>
    <property type="match status" value="1"/>
</dbReference>
<evidence type="ECO:0000256" key="1">
    <source>
        <dbReference type="SAM" id="Phobius"/>
    </source>
</evidence>
<evidence type="ECO:0000313" key="3">
    <source>
        <dbReference type="EMBL" id="KOO35256.1"/>
    </source>
</evidence>
<dbReference type="InterPro" id="IPR022893">
    <property type="entry name" value="Shikimate_DH_fam"/>
</dbReference>
<dbReference type="NCBIfam" id="NF009202">
    <property type="entry name" value="PRK12550.1"/>
    <property type="match status" value="1"/>
</dbReference>
<organism evidence="3 4">
    <name type="scientific">Chrysochromulina tobinii</name>
    <dbReference type="NCBI Taxonomy" id="1460289"/>
    <lineage>
        <taxon>Eukaryota</taxon>
        <taxon>Haptista</taxon>
        <taxon>Haptophyta</taxon>
        <taxon>Prymnesiophyceae</taxon>
        <taxon>Prymnesiales</taxon>
        <taxon>Chrysochromulinaceae</taxon>
        <taxon>Chrysochromulina</taxon>
    </lineage>
</organism>
<keyword evidence="1" id="KW-1133">Transmembrane helix</keyword>
<dbReference type="Gene3D" id="3.40.50.10860">
    <property type="entry name" value="Leucine Dehydrogenase, chain A, domain 1"/>
    <property type="match status" value="1"/>
</dbReference>
<dbReference type="InterPro" id="IPR046346">
    <property type="entry name" value="Aminoacid_DH-like_N_sf"/>
</dbReference>
<feature type="transmembrane region" description="Helical" evidence="1">
    <location>
        <begin position="6"/>
        <end position="23"/>
    </location>
</feature>
<dbReference type="Proteomes" id="UP000037460">
    <property type="component" value="Unassembled WGS sequence"/>
</dbReference>
<keyword evidence="4" id="KW-1185">Reference proteome</keyword>
<protein>
    <submittedName>
        <fullName evidence="3">Shikimate 5-dehydrogenase</fullName>
    </submittedName>
</protein>
<evidence type="ECO:0000313" key="4">
    <source>
        <dbReference type="Proteomes" id="UP000037460"/>
    </source>
</evidence>
<reference evidence="4" key="1">
    <citation type="journal article" date="2015" name="PLoS Genet.">
        <title>Genome Sequence and Transcriptome Analyses of Chrysochromulina tobin: Metabolic Tools for Enhanced Algal Fitness in the Prominent Order Prymnesiales (Haptophyceae).</title>
        <authorList>
            <person name="Hovde B.T."/>
            <person name="Deodato C.R."/>
            <person name="Hunsperger H.M."/>
            <person name="Ryken S.A."/>
            <person name="Yost W."/>
            <person name="Jha R.K."/>
            <person name="Patterson J."/>
            <person name="Monnat R.J. Jr."/>
            <person name="Barlow S.B."/>
            <person name="Starkenburg S.R."/>
            <person name="Cattolico R.A."/>
        </authorList>
    </citation>
    <scope>NUCLEOTIDE SEQUENCE</scope>
    <source>
        <strain evidence="4">CCMP291</strain>
    </source>
</reference>
<dbReference type="GO" id="GO:0009423">
    <property type="term" value="P:chorismate biosynthetic process"/>
    <property type="evidence" value="ECO:0007669"/>
    <property type="project" value="TreeGrafter"/>
</dbReference>
<proteinExistence type="predicted"/>
<keyword evidence="1" id="KW-0472">Membrane</keyword>
<dbReference type="PANTHER" id="PTHR21089">
    <property type="entry name" value="SHIKIMATE DEHYDROGENASE"/>
    <property type="match status" value="1"/>
</dbReference>
<dbReference type="PANTHER" id="PTHR21089:SF9">
    <property type="entry name" value="SHIKIMATE DEHYDROGENASE-LIKE PROTEIN HI_0607"/>
    <property type="match status" value="1"/>
</dbReference>
<dbReference type="AlphaFoldDB" id="A0A0M0K8R8"/>
<dbReference type="GO" id="GO:0004764">
    <property type="term" value="F:shikimate 3-dehydrogenase (NADP+) activity"/>
    <property type="evidence" value="ECO:0007669"/>
    <property type="project" value="InterPro"/>
</dbReference>
<dbReference type="CDD" id="cd01065">
    <property type="entry name" value="NAD_bind_Shikimate_DH"/>
    <property type="match status" value="1"/>
</dbReference>
<dbReference type="Pfam" id="PF08501">
    <property type="entry name" value="Shikimate_dh_N"/>
    <property type="match status" value="1"/>
</dbReference>
<sequence>MAVPPRITLLAMLGVGLGIAYMSRRKRPKRPLLNKDTQICISLAKRPSNIGTRFHNYLYEELGIDFIYKACTTSDIKAAIGGVRALGLRGCSVSMPFKEAVIALVDEMDASALAIQSVNTIVNTGGTLRAYNTDYGAIVALIASHGLRSSESVAIRGSGGMAKAVGAAFRDAGFMKGTVIARNTTSGPALAAELGYVWTASVDGIAAEILVNVTPIGMAGSPEESEIAFRDDAIERARVIFDVVAFPSETPLVRRARAFGKALVTGAEVIALQAAKQFELYTGVQPTKEQVLRASVFSRSCP</sequence>
<name>A0A0M0K8R8_9EUKA</name>
<dbReference type="Gene3D" id="3.40.50.720">
    <property type="entry name" value="NAD(P)-binding Rossmann-like Domain"/>
    <property type="match status" value="1"/>
</dbReference>
<dbReference type="GO" id="GO:0005829">
    <property type="term" value="C:cytosol"/>
    <property type="evidence" value="ECO:0007669"/>
    <property type="project" value="TreeGrafter"/>
</dbReference>
<dbReference type="SUPFAM" id="SSF53223">
    <property type="entry name" value="Aminoacid dehydrogenase-like, N-terminal domain"/>
    <property type="match status" value="1"/>
</dbReference>
<accession>A0A0M0K8R8</accession>
<comment type="caution">
    <text evidence="3">The sequence shown here is derived from an EMBL/GenBank/DDBJ whole genome shotgun (WGS) entry which is preliminary data.</text>
</comment>
<gene>
    <name evidence="3" type="ORF">Ctob_010023</name>
</gene>
<evidence type="ECO:0000259" key="2">
    <source>
        <dbReference type="Pfam" id="PF08501"/>
    </source>
</evidence>
<feature type="domain" description="Shikimate dehydrogenase substrate binding N-terminal" evidence="2">
    <location>
        <begin position="53"/>
        <end position="121"/>
    </location>
</feature>
<dbReference type="InterPro" id="IPR036291">
    <property type="entry name" value="NAD(P)-bd_dom_sf"/>
</dbReference>
<keyword evidence="1" id="KW-0812">Transmembrane</keyword>
<dbReference type="EMBL" id="JWZX01000933">
    <property type="protein sequence ID" value="KOO35256.1"/>
    <property type="molecule type" value="Genomic_DNA"/>
</dbReference>
<dbReference type="OrthoDB" id="204377at2759"/>
<dbReference type="InterPro" id="IPR013708">
    <property type="entry name" value="Shikimate_DH-bd_N"/>
</dbReference>
<dbReference type="GO" id="GO:0019632">
    <property type="term" value="P:shikimate metabolic process"/>
    <property type="evidence" value="ECO:0007669"/>
    <property type="project" value="TreeGrafter"/>
</dbReference>
<dbReference type="GO" id="GO:0050661">
    <property type="term" value="F:NADP binding"/>
    <property type="evidence" value="ECO:0007669"/>
    <property type="project" value="TreeGrafter"/>
</dbReference>